<comment type="caution">
    <text evidence="11">The sequence shown here is derived from an EMBL/GenBank/DDBJ whole genome shotgun (WGS) entry which is preliminary data.</text>
</comment>
<evidence type="ECO:0000256" key="9">
    <source>
        <dbReference type="RuleBase" id="RU003656"/>
    </source>
</evidence>
<dbReference type="RefSeq" id="WP_052605540.1">
    <property type="nucleotide sequence ID" value="NZ_JXYS01000060.1"/>
</dbReference>
<keyword evidence="6 8" id="KW-0139">CF(1)</keyword>
<keyword evidence="8" id="KW-1003">Cell membrane</keyword>
<evidence type="ECO:0000256" key="1">
    <source>
        <dbReference type="ARBA" id="ARBA00004184"/>
    </source>
</evidence>
<evidence type="ECO:0000256" key="7">
    <source>
        <dbReference type="ARBA" id="ARBA00023310"/>
    </source>
</evidence>
<dbReference type="OrthoDB" id="9791445at2"/>
<dbReference type="HAMAP" id="MF_00530">
    <property type="entry name" value="ATP_synth_epsil_bac"/>
    <property type="match status" value="1"/>
</dbReference>
<dbReference type="PANTHER" id="PTHR13822:SF10">
    <property type="entry name" value="ATP SYNTHASE EPSILON CHAIN, CHLOROPLASTIC"/>
    <property type="match status" value="1"/>
</dbReference>
<keyword evidence="5 8" id="KW-0472">Membrane</keyword>
<evidence type="ECO:0000256" key="3">
    <source>
        <dbReference type="ARBA" id="ARBA00022448"/>
    </source>
</evidence>
<evidence type="ECO:0000313" key="11">
    <source>
        <dbReference type="EMBL" id="KJF17248.1"/>
    </source>
</evidence>
<accession>A0A0D8HH44</accession>
<dbReference type="InterPro" id="IPR001469">
    <property type="entry name" value="ATP_synth_F1_dsu/esu"/>
</dbReference>
<gene>
    <name evidence="8 11" type="primary">atpC</name>
    <name evidence="11" type="ORF">AXFE_18810</name>
</gene>
<evidence type="ECO:0000256" key="8">
    <source>
        <dbReference type="HAMAP-Rule" id="MF_00530"/>
    </source>
</evidence>
<evidence type="ECO:0000259" key="10">
    <source>
        <dbReference type="Pfam" id="PF02823"/>
    </source>
</evidence>
<keyword evidence="7 8" id="KW-0066">ATP synthesis</keyword>
<keyword evidence="8" id="KW-0375">Hydrogen ion transport</keyword>
<protein>
    <recommendedName>
        <fullName evidence="8">ATP synthase epsilon chain</fullName>
    </recommendedName>
    <alternativeName>
        <fullName evidence="8">ATP synthase F1 sector epsilon subunit</fullName>
    </alternativeName>
    <alternativeName>
        <fullName evidence="8">F-ATPase epsilon subunit</fullName>
    </alternativeName>
</protein>
<evidence type="ECO:0000313" key="12">
    <source>
        <dbReference type="Proteomes" id="UP000032360"/>
    </source>
</evidence>
<name>A0A0D8HH44_9ACTN</name>
<evidence type="ECO:0000256" key="2">
    <source>
        <dbReference type="ARBA" id="ARBA00005712"/>
    </source>
</evidence>
<keyword evidence="3 8" id="KW-0813">Transport</keyword>
<dbReference type="SUPFAM" id="SSF51344">
    <property type="entry name" value="Epsilon subunit of F1F0-ATP synthase N-terminal domain"/>
    <property type="match status" value="1"/>
</dbReference>
<reference evidence="11 12" key="1">
    <citation type="submission" date="2015-01" db="EMBL/GenBank/DDBJ databases">
        <title>Draft genome of the acidophilic iron oxidizer Acidithrix ferrooxidans strain Py-F3.</title>
        <authorList>
            <person name="Poehlein A."/>
            <person name="Eisen S."/>
            <person name="Schloemann M."/>
            <person name="Johnson B.D."/>
            <person name="Daniel R."/>
            <person name="Muehling M."/>
        </authorList>
    </citation>
    <scope>NUCLEOTIDE SEQUENCE [LARGE SCALE GENOMIC DNA]</scope>
    <source>
        <strain evidence="11 12">Py-F3</strain>
    </source>
</reference>
<evidence type="ECO:0000256" key="4">
    <source>
        <dbReference type="ARBA" id="ARBA00023065"/>
    </source>
</evidence>
<keyword evidence="4 8" id="KW-0406">Ion transport</keyword>
<dbReference type="GO" id="GO:0046933">
    <property type="term" value="F:proton-transporting ATP synthase activity, rotational mechanism"/>
    <property type="evidence" value="ECO:0007669"/>
    <property type="project" value="UniProtKB-UniRule"/>
</dbReference>
<dbReference type="EMBL" id="JXYS01000060">
    <property type="protein sequence ID" value="KJF17248.1"/>
    <property type="molecule type" value="Genomic_DNA"/>
</dbReference>
<dbReference type="STRING" id="1280514.AXFE_18810"/>
<dbReference type="Proteomes" id="UP000032360">
    <property type="component" value="Unassembled WGS sequence"/>
</dbReference>
<dbReference type="AlphaFoldDB" id="A0A0D8HH44"/>
<dbReference type="PANTHER" id="PTHR13822">
    <property type="entry name" value="ATP SYNTHASE DELTA/EPSILON CHAIN"/>
    <property type="match status" value="1"/>
</dbReference>
<comment type="subcellular location">
    <subcellularLocation>
        <location evidence="8">Cell membrane</location>
        <topology evidence="8">Peripheral membrane protein</topology>
    </subcellularLocation>
    <subcellularLocation>
        <location evidence="1">Endomembrane system</location>
        <topology evidence="1">Peripheral membrane protein</topology>
    </subcellularLocation>
</comment>
<dbReference type="InterPro" id="IPR020546">
    <property type="entry name" value="ATP_synth_F1_dsu/esu_N"/>
</dbReference>
<comment type="similarity">
    <text evidence="2 8 9">Belongs to the ATPase epsilon chain family.</text>
</comment>
<dbReference type="CDD" id="cd12152">
    <property type="entry name" value="F1-ATPase_delta"/>
    <property type="match status" value="1"/>
</dbReference>
<dbReference type="Pfam" id="PF02823">
    <property type="entry name" value="ATP-synt_DE_N"/>
    <property type="match status" value="1"/>
</dbReference>
<comment type="function">
    <text evidence="8">Produces ATP from ADP in the presence of a proton gradient across the membrane.</text>
</comment>
<feature type="domain" description="ATP synthase F1 complex delta/epsilon subunit N-terminal" evidence="10">
    <location>
        <begin position="5"/>
        <end position="84"/>
    </location>
</feature>
<proteinExistence type="inferred from homology"/>
<dbReference type="GO" id="GO:0005886">
    <property type="term" value="C:plasma membrane"/>
    <property type="evidence" value="ECO:0007669"/>
    <property type="project" value="UniProtKB-SubCell"/>
</dbReference>
<evidence type="ECO:0000256" key="6">
    <source>
        <dbReference type="ARBA" id="ARBA00023196"/>
    </source>
</evidence>
<dbReference type="InterPro" id="IPR036771">
    <property type="entry name" value="ATPsynth_dsu/esu_N"/>
</dbReference>
<dbReference type="NCBIfam" id="TIGR01216">
    <property type="entry name" value="ATP_synt_epsi"/>
    <property type="match status" value="1"/>
</dbReference>
<evidence type="ECO:0000256" key="5">
    <source>
        <dbReference type="ARBA" id="ARBA00023136"/>
    </source>
</evidence>
<dbReference type="Gene3D" id="2.60.15.10">
    <property type="entry name" value="F0F1 ATP synthase delta/epsilon subunit, N-terminal"/>
    <property type="match status" value="1"/>
</dbReference>
<keyword evidence="12" id="KW-1185">Reference proteome</keyword>
<dbReference type="GO" id="GO:0012505">
    <property type="term" value="C:endomembrane system"/>
    <property type="evidence" value="ECO:0007669"/>
    <property type="project" value="UniProtKB-SubCell"/>
</dbReference>
<dbReference type="GO" id="GO:0045259">
    <property type="term" value="C:proton-transporting ATP synthase complex"/>
    <property type="evidence" value="ECO:0007669"/>
    <property type="project" value="UniProtKB-KW"/>
</dbReference>
<organism evidence="11 12">
    <name type="scientific">Acidithrix ferrooxidans</name>
    <dbReference type="NCBI Taxonomy" id="1280514"/>
    <lineage>
        <taxon>Bacteria</taxon>
        <taxon>Bacillati</taxon>
        <taxon>Actinomycetota</taxon>
        <taxon>Acidimicrobiia</taxon>
        <taxon>Acidimicrobiales</taxon>
        <taxon>Acidimicrobiaceae</taxon>
        <taxon>Acidithrix</taxon>
    </lineage>
</organism>
<dbReference type="GO" id="GO:0005524">
    <property type="term" value="F:ATP binding"/>
    <property type="evidence" value="ECO:0007669"/>
    <property type="project" value="UniProtKB-UniRule"/>
</dbReference>
<comment type="subunit">
    <text evidence="8 9">F-type ATPases have 2 components, CF(1) - the catalytic core - and CF(0) - the membrane proton channel. CF(1) has five subunits: alpha(3), beta(3), gamma(1), delta(1), epsilon(1). CF(0) has three main subunits: a, b and c.</text>
</comment>
<sequence length="138" mass="14649">MAPSFQVHLLTPERPLYEGQGTSVSLRSGEGDIAFLANHAPFIGTVDICVVKIERDGEPTLYAAVHGGFVSVARNEVRVLADVAELANEIDLERAKAALAKAEAAGSHTNDSVLEASLRRAHVRISVSSTLAHSTYVA</sequence>